<evidence type="ECO:0000256" key="1">
    <source>
        <dbReference type="SAM" id="Phobius"/>
    </source>
</evidence>
<sequence>MKYLVCLVIIALIIGLCVCIYKEVTSSRITVRDAGDLQRYKNRGLRRVGREPDIWHYPDGEIGLTLKYVINGREIYGVLDPDFAVSENQIRAIISTGLDVDVIVDPDDHTKFCLIREFYVPWYKKRRVSVREQRSPMYGRSVVGYLVSWIAVLVVILALFLYSIYKH</sequence>
<evidence type="ECO:0000313" key="3">
    <source>
        <dbReference type="Proteomes" id="UP000245720"/>
    </source>
</evidence>
<keyword evidence="1" id="KW-0472">Membrane</keyword>
<organism evidence="2 3">
    <name type="scientific">Ruminococcus flavefaciens</name>
    <dbReference type="NCBI Taxonomy" id="1265"/>
    <lineage>
        <taxon>Bacteria</taxon>
        <taxon>Bacillati</taxon>
        <taxon>Bacillota</taxon>
        <taxon>Clostridia</taxon>
        <taxon>Eubacteriales</taxon>
        <taxon>Oscillospiraceae</taxon>
        <taxon>Ruminococcus</taxon>
    </lineage>
</organism>
<evidence type="ECO:0008006" key="4">
    <source>
        <dbReference type="Google" id="ProtNLM"/>
    </source>
</evidence>
<comment type="caution">
    <text evidence="2">The sequence shown here is derived from an EMBL/GenBank/DDBJ whole genome shotgun (WGS) entry which is preliminary data.</text>
</comment>
<dbReference type="EMBL" id="QGDI01000009">
    <property type="protein sequence ID" value="PWJ11586.1"/>
    <property type="molecule type" value="Genomic_DNA"/>
</dbReference>
<name>A0A315XXT9_RUMFL</name>
<reference evidence="2 3" key="1">
    <citation type="submission" date="2018-05" db="EMBL/GenBank/DDBJ databases">
        <title>The Hungate 1000. A catalogue of reference genomes from the rumen microbiome.</title>
        <authorList>
            <person name="Kelly W."/>
        </authorList>
    </citation>
    <scope>NUCLEOTIDE SEQUENCE [LARGE SCALE GENOMIC DNA]</scope>
    <source>
        <strain evidence="2 3">SAb67</strain>
    </source>
</reference>
<keyword evidence="1" id="KW-0812">Transmembrane</keyword>
<gene>
    <name evidence="2" type="ORF">IE37_02349</name>
</gene>
<dbReference type="AlphaFoldDB" id="A0A315XXT9"/>
<keyword evidence="1" id="KW-1133">Transmembrane helix</keyword>
<feature type="transmembrane region" description="Helical" evidence="1">
    <location>
        <begin position="142"/>
        <end position="165"/>
    </location>
</feature>
<accession>A0A315XXT9</accession>
<evidence type="ECO:0000313" key="2">
    <source>
        <dbReference type="EMBL" id="PWJ11586.1"/>
    </source>
</evidence>
<dbReference type="RefSeq" id="WP_109727089.1">
    <property type="nucleotide sequence ID" value="NZ_CACYST010000126.1"/>
</dbReference>
<dbReference type="OrthoDB" id="9903797at2"/>
<proteinExistence type="predicted"/>
<protein>
    <recommendedName>
        <fullName evidence="4">DUF3592 domain-containing protein</fullName>
    </recommendedName>
</protein>
<dbReference type="Proteomes" id="UP000245720">
    <property type="component" value="Unassembled WGS sequence"/>
</dbReference>